<protein>
    <recommendedName>
        <fullName evidence="3">F-box domain-containing protein</fullName>
    </recommendedName>
</protein>
<accession>A0AAW0D4W8</accession>
<sequence>MLLDLSTELLEEIGNELTHKDHGNLRAACRGLNEAMQRLFFSLLTLKTNPNLGSLEGRELFEALAGRQTGWTTYAKTLCIDATGENQAGTSATSGEEIPAIVDELVLQSRLANALSSVPKLRTVVWKLHERESAKWETETICGFLNALADLDTLELDVRSFADLSLLKVEPGVRALTAKVSWRSWRGRRGWNSVSADSLPMYQEITRLAVENRLTVLHLEGPGKEMSEVWTALRFKSQTQLKEITTNVVTPEFFAYLNSYTGVQKLTLVGPDGGNREKSDRLASQFWDVLPRHAATLSELTCPASYESRFSFASHNDHVISLLTQLTSLKMSVNAGKTKPLERRTERKFITVGIPMEADQSDIDPVVALLLQTAASLPHLKIVEIVSAETESNRGAWCGNGRRHHKGAVTRAIVRSISSFRSDIPSAAIVQAGNNTYALEAWEKMEEESAGDFQGKLRYRSIGRG</sequence>
<dbReference type="AlphaFoldDB" id="A0AAW0D4W8"/>
<reference evidence="1 2" key="1">
    <citation type="journal article" date="2024" name="J Genomics">
        <title>Draft genome sequencing and assembly of Favolaschia claudopus CIRM-BRFM 2984 isolated from oak limbs.</title>
        <authorList>
            <person name="Navarro D."/>
            <person name="Drula E."/>
            <person name="Chaduli D."/>
            <person name="Cazenave R."/>
            <person name="Ahrendt S."/>
            <person name="Wang J."/>
            <person name="Lipzen A."/>
            <person name="Daum C."/>
            <person name="Barry K."/>
            <person name="Grigoriev I.V."/>
            <person name="Favel A."/>
            <person name="Rosso M.N."/>
            <person name="Martin F."/>
        </authorList>
    </citation>
    <scope>NUCLEOTIDE SEQUENCE [LARGE SCALE GENOMIC DNA]</scope>
    <source>
        <strain evidence="1 2">CIRM-BRFM 2984</strain>
    </source>
</reference>
<evidence type="ECO:0008006" key="3">
    <source>
        <dbReference type="Google" id="ProtNLM"/>
    </source>
</evidence>
<dbReference type="Proteomes" id="UP001362999">
    <property type="component" value="Unassembled WGS sequence"/>
</dbReference>
<keyword evidence="2" id="KW-1185">Reference proteome</keyword>
<evidence type="ECO:0000313" key="2">
    <source>
        <dbReference type="Proteomes" id="UP001362999"/>
    </source>
</evidence>
<dbReference type="EMBL" id="JAWWNJ010000011">
    <property type="protein sequence ID" value="KAK7045057.1"/>
    <property type="molecule type" value="Genomic_DNA"/>
</dbReference>
<evidence type="ECO:0000313" key="1">
    <source>
        <dbReference type="EMBL" id="KAK7045057.1"/>
    </source>
</evidence>
<organism evidence="1 2">
    <name type="scientific">Favolaschia claudopus</name>
    <dbReference type="NCBI Taxonomy" id="2862362"/>
    <lineage>
        <taxon>Eukaryota</taxon>
        <taxon>Fungi</taxon>
        <taxon>Dikarya</taxon>
        <taxon>Basidiomycota</taxon>
        <taxon>Agaricomycotina</taxon>
        <taxon>Agaricomycetes</taxon>
        <taxon>Agaricomycetidae</taxon>
        <taxon>Agaricales</taxon>
        <taxon>Marasmiineae</taxon>
        <taxon>Mycenaceae</taxon>
        <taxon>Favolaschia</taxon>
    </lineage>
</organism>
<comment type="caution">
    <text evidence="1">The sequence shown here is derived from an EMBL/GenBank/DDBJ whole genome shotgun (WGS) entry which is preliminary data.</text>
</comment>
<name>A0AAW0D4W8_9AGAR</name>
<gene>
    <name evidence="1" type="ORF">R3P38DRAFT_2882323</name>
</gene>
<proteinExistence type="predicted"/>